<evidence type="ECO:0000313" key="1">
    <source>
        <dbReference type="EMBL" id="UZZ64645.1"/>
    </source>
</evidence>
<organism evidence="1 2">
    <name type="scientific">Salmonella phage MET_P1_001_43</name>
    <dbReference type="NCBI Taxonomy" id="2982923"/>
    <lineage>
        <taxon>Viruses</taxon>
        <taxon>Duplodnaviria</taxon>
        <taxon>Heunggongvirae</taxon>
        <taxon>Uroviricota</taxon>
        <taxon>Caudoviricetes</taxon>
        <taxon>Sarkviridae</taxon>
        <taxon>Guernseyvirinae</taxon>
        <taxon>Jerseyvirus</taxon>
        <taxon>Jerseyvirus METP100143</taxon>
    </lineage>
</organism>
<dbReference type="RefSeq" id="YP_010747851.1">
    <property type="nucleotide sequence ID" value="NC_073203.1"/>
</dbReference>
<accession>A0A9E8LRA9</accession>
<dbReference type="Proteomes" id="UP001163195">
    <property type="component" value="Segment"/>
</dbReference>
<name>A0A9E8LRA9_9CAUD</name>
<dbReference type="KEGG" id="vg:79714613"/>
<protein>
    <submittedName>
        <fullName evidence="1">Uncharacterized protein</fullName>
    </submittedName>
</protein>
<dbReference type="GeneID" id="79714613"/>
<sequence length="34" mass="3549">MQAVLSITSGSVDESVTGAAGSVMLYCNNYLGFY</sequence>
<proteinExistence type="predicted"/>
<reference evidence="1" key="1">
    <citation type="submission" date="2022-09" db="EMBL/GenBank/DDBJ databases">
        <authorList>
            <person name="Soyer Y."/>
            <person name="Guzel M."/>
        </authorList>
    </citation>
    <scope>NUCLEOTIDE SEQUENCE</scope>
</reference>
<evidence type="ECO:0000313" key="2">
    <source>
        <dbReference type="Proteomes" id="UP001163195"/>
    </source>
</evidence>
<dbReference type="EMBL" id="OP389270">
    <property type="protein sequence ID" value="UZZ64645.1"/>
    <property type="molecule type" value="Genomic_DNA"/>
</dbReference>
<keyword evidence="2" id="KW-1185">Reference proteome</keyword>